<keyword evidence="1" id="KW-0808">Transferase</keyword>
<organism evidence="4 5">
    <name type="scientific">Neotamlana sedimentorum</name>
    <dbReference type="NCBI Taxonomy" id="1435349"/>
    <lineage>
        <taxon>Bacteria</taxon>
        <taxon>Pseudomonadati</taxon>
        <taxon>Bacteroidota</taxon>
        <taxon>Flavobacteriia</taxon>
        <taxon>Flavobacteriales</taxon>
        <taxon>Flavobacteriaceae</taxon>
        <taxon>Neotamlana</taxon>
    </lineage>
</organism>
<dbReference type="Proteomes" id="UP000032578">
    <property type="component" value="Unassembled WGS sequence"/>
</dbReference>
<dbReference type="InterPro" id="IPR050834">
    <property type="entry name" value="Glycosyltransf_2"/>
</dbReference>
<evidence type="ECO:0000259" key="2">
    <source>
        <dbReference type="Pfam" id="PF00535"/>
    </source>
</evidence>
<dbReference type="InterPro" id="IPR001173">
    <property type="entry name" value="Glyco_trans_2-like"/>
</dbReference>
<gene>
    <name evidence="4" type="ORF">PW52_09375</name>
</gene>
<evidence type="ECO:0000313" key="5">
    <source>
        <dbReference type="Proteomes" id="UP000032578"/>
    </source>
</evidence>
<dbReference type="PANTHER" id="PTHR43685:SF3">
    <property type="entry name" value="SLR2126 PROTEIN"/>
    <property type="match status" value="1"/>
</dbReference>
<dbReference type="PATRIC" id="fig|1435349.4.peg.2862"/>
<dbReference type="AlphaFoldDB" id="A0A0D7WB56"/>
<reference evidence="4 5" key="1">
    <citation type="submission" date="2014-11" db="EMBL/GenBank/DDBJ databases">
        <title>Tamlana sedimentorum sp. nov., isolated from shallow sand sediments of the Sea of Japan.</title>
        <authorList>
            <person name="Romanenko L.A."/>
        </authorList>
    </citation>
    <scope>NUCLEOTIDE SEQUENCE [LARGE SCALE GENOMIC DNA]</scope>
    <source>
        <strain evidence="4 5">JCM 19808</strain>
    </source>
</reference>
<dbReference type="GO" id="GO:0016740">
    <property type="term" value="F:transferase activity"/>
    <property type="evidence" value="ECO:0007669"/>
    <property type="project" value="UniProtKB-KW"/>
</dbReference>
<keyword evidence="5" id="KW-1185">Reference proteome</keyword>
<protein>
    <recommendedName>
        <fullName evidence="6">Glycosyl transferase</fullName>
    </recommendedName>
</protein>
<evidence type="ECO:0008006" key="6">
    <source>
        <dbReference type="Google" id="ProtNLM"/>
    </source>
</evidence>
<feature type="domain" description="Glycosyltransferase 2-like" evidence="2">
    <location>
        <begin position="11"/>
        <end position="125"/>
    </location>
</feature>
<dbReference type="RefSeq" id="WP_044632653.1">
    <property type="nucleotide sequence ID" value="NZ_JTDW01000005.1"/>
</dbReference>
<accession>A0A0D7WB56</accession>
<dbReference type="EMBL" id="JTDW01000005">
    <property type="protein sequence ID" value="KJD35923.1"/>
    <property type="molecule type" value="Genomic_DNA"/>
</dbReference>
<dbReference type="PANTHER" id="PTHR43685">
    <property type="entry name" value="GLYCOSYLTRANSFERASE"/>
    <property type="match status" value="1"/>
</dbReference>
<dbReference type="InterPro" id="IPR027791">
    <property type="entry name" value="Galactosyl_T_C"/>
</dbReference>
<dbReference type="Pfam" id="PF00535">
    <property type="entry name" value="Glycos_transf_2"/>
    <property type="match status" value="1"/>
</dbReference>
<dbReference type="Gene3D" id="3.90.550.10">
    <property type="entry name" value="Spore Coat Polysaccharide Biosynthesis Protein SpsA, Chain A"/>
    <property type="match status" value="1"/>
</dbReference>
<feature type="domain" description="Galactosyltransferase C-terminal" evidence="3">
    <location>
        <begin position="140"/>
        <end position="202"/>
    </location>
</feature>
<proteinExistence type="predicted"/>
<dbReference type="OrthoDB" id="6717394at2"/>
<comment type="caution">
    <text evidence="4">The sequence shown here is derived from an EMBL/GenBank/DDBJ whole genome shotgun (WGS) entry which is preliminary data.</text>
</comment>
<evidence type="ECO:0000313" key="4">
    <source>
        <dbReference type="EMBL" id="KJD35923.1"/>
    </source>
</evidence>
<dbReference type="STRING" id="1435349.PW52_09375"/>
<evidence type="ECO:0000256" key="1">
    <source>
        <dbReference type="ARBA" id="ARBA00022679"/>
    </source>
</evidence>
<evidence type="ECO:0000259" key="3">
    <source>
        <dbReference type="Pfam" id="PF02709"/>
    </source>
</evidence>
<dbReference type="InterPro" id="IPR029044">
    <property type="entry name" value="Nucleotide-diphossugar_trans"/>
</dbReference>
<dbReference type="Pfam" id="PF02709">
    <property type="entry name" value="Glyco_transf_7C"/>
    <property type="match status" value="1"/>
</dbReference>
<sequence length="365" mass="42667">MKHTVTENISMVLTNRNRDLRIVKQCLTSLKKQSKQSFVCTLVDYGSDANYLKDLKKLLQDFPKINFVSCEVSGQLWNKCRAINIALKACETPYFMVGDIDLMFHPDFIKTANTLAKLNEVHYFLYGFLSEEESELNKEFIDYKVDFPGNNEVTGNTMFPTDVLKKLNGYDEFYHGWGAEDTDVHIRMKNQGLSVNFYDKEILVKHQWHPKAYRSKLSKHPFHSQLERINHAYMNFTEASKRTQVNQDLEWGKLPVTNHYNQLNNACDKVFYLKASNLELKAFLAHLHNIKDGVIQLKITDFSSREKLKNNMKKLLGKKSIPVLAMETINNIILEEIITKFRNNPYKYQFDRTENQIELTMYCEA</sequence>
<dbReference type="SUPFAM" id="SSF53448">
    <property type="entry name" value="Nucleotide-diphospho-sugar transferases"/>
    <property type="match status" value="1"/>
</dbReference>
<name>A0A0D7WB56_9FLAO</name>